<organism evidence="5 6">
    <name type="scientific">Aliishimia ponticola</name>
    <dbReference type="NCBI Taxonomy" id="2499833"/>
    <lineage>
        <taxon>Bacteria</taxon>
        <taxon>Pseudomonadati</taxon>
        <taxon>Pseudomonadota</taxon>
        <taxon>Alphaproteobacteria</taxon>
        <taxon>Rhodobacterales</taxon>
        <taxon>Paracoccaceae</taxon>
        <taxon>Aliishimia</taxon>
    </lineage>
</organism>
<dbReference type="AlphaFoldDB" id="A0A4S4NEP7"/>
<dbReference type="PANTHER" id="PTHR30055">
    <property type="entry name" value="HTH-TYPE TRANSCRIPTIONAL REGULATOR RUTR"/>
    <property type="match status" value="1"/>
</dbReference>
<evidence type="ECO:0000256" key="3">
    <source>
        <dbReference type="SAM" id="MobiDB-lite"/>
    </source>
</evidence>
<dbReference type="Pfam" id="PF00440">
    <property type="entry name" value="TetR_N"/>
    <property type="match status" value="1"/>
</dbReference>
<feature type="DNA-binding region" description="H-T-H motif" evidence="2">
    <location>
        <begin position="58"/>
        <end position="77"/>
    </location>
</feature>
<name>A0A4S4NEP7_9RHOB</name>
<evidence type="ECO:0000313" key="5">
    <source>
        <dbReference type="EMBL" id="THH38014.1"/>
    </source>
</evidence>
<dbReference type="PANTHER" id="PTHR30055:SF226">
    <property type="entry name" value="HTH-TYPE TRANSCRIPTIONAL REGULATOR PKSA"/>
    <property type="match status" value="1"/>
</dbReference>
<dbReference type="GO" id="GO:0000976">
    <property type="term" value="F:transcription cis-regulatory region binding"/>
    <property type="evidence" value="ECO:0007669"/>
    <property type="project" value="TreeGrafter"/>
</dbReference>
<evidence type="ECO:0000313" key="6">
    <source>
        <dbReference type="Proteomes" id="UP000306602"/>
    </source>
</evidence>
<protein>
    <submittedName>
        <fullName evidence="5">TetR/AcrR family transcriptional regulator</fullName>
    </submittedName>
</protein>
<feature type="domain" description="HTH tetR-type" evidence="4">
    <location>
        <begin position="35"/>
        <end position="95"/>
    </location>
</feature>
<reference evidence="5 6" key="1">
    <citation type="submission" date="2019-04" db="EMBL/GenBank/DDBJ databases">
        <title>Shimia ponticola sp. nov., isolated from seawater.</title>
        <authorList>
            <person name="Kim Y.-O."/>
            <person name="Yoon J.-H."/>
        </authorList>
    </citation>
    <scope>NUCLEOTIDE SEQUENCE [LARGE SCALE GENOMIC DNA]</scope>
    <source>
        <strain evidence="5 6">MYP11</strain>
    </source>
</reference>
<dbReference type="InterPro" id="IPR009057">
    <property type="entry name" value="Homeodomain-like_sf"/>
</dbReference>
<dbReference type="RefSeq" id="WP_136460906.1">
    <property type="nucleotide sequence ID" value="NZ_SRKY01000001.1"/>
</dbReference>
<feature type="region of interest" description="Disordered" evidence="3">
    <location>
        <begin position="1"/>
        <end position="36"/>
    </location>
</feature>
<dbReference type="EMBL" id="SRKY01000001">
    <property type="protein sequence ID" value="THH38014.1"/>
    <property type="molecule type" value="Genomic_DNA"/>
</dbReference>
<dbReference type="Gene3D" id="1.10.357.10">
    <property type="entry name" value="Tetracycline Repressor, domain 2"/>
    <property type="match status" value="1"/>
</dbReference>
<dbReference type="GO" id="GO:0003700">
    <property type="term" value="F:DNA-binding transcription factor activity"/>
    <property type="evidence" value="ECO:0007669"/>
    <property type="project" value="TreeGrafter"/>
</dbReference>
<evidence type="ECO:0000256" key="1">
    <source>
        <dbReference type="ARBA" id="ARBA00023125"/>
    </source>
</evidence>
<dbReference type="OrthoDB" id="9805134at2"/>
<sequence>MERHVDRPEQVVPEEDPQPPKPTAKPPSKHEARSAAMRARICDAATECLDQFGYAETTLNRIQGQAKVSRGALMYHFADRNEIIAATAVQLLDQSMRPIKARKTQARSTAIRDLLQDVWTRVVDTAGGRAMLEILVACRTDAALKAKLANELHDWDQTSLETIATLYQGAGADPDDAELLWSVARTFVRGLIVHEQFAGSPEFSMRMLMRFADLLEPHLTPRAAGDR</sequence>
<dbReference type="PRINTS" id="PR00455">
    <property type="entry name" value="HTHTETR"/>
</dbReference>
<dbReference type="InterPro" id="IPR001647">
    <property type="entry name" value="HTH_TetR"/>
</dbReference>
<dbReference type="PROSITE" id="PS50977">
    <property type="entry name" value="HTH_TETR_2"/>
    <property type="match status" value="1"/>
</dbReference>
<evidence type="ECO:0000259" key="4">
    <source>
        <dbReference type="PROSITE" id="PS50977"/>
    </source>
</evidence>
<gene>
    <name evidence="5" type="ORF">E4Z66_00065</name>
</gene>
<dbReference type="Proteomes" id="UP000306602">
    <property type="component" value="Unassembled WGS sequence"/>
</dbReference>
<proteinExistence type="predicted"/>
<evidence type="ECO:0000256" key="2">
    <source>
        <dbReference type="PROSITE-ProRule" id="PRU00335"/>
    </source>
</evidence>
<comment type="caution">
    <text evidence="5">The sequence shown here is derived from an EMBL/GenBank/DDBJ whole genome shotgun (WGS) entry which is preliminary data.</text>
</comment>
<keyword evidence="1 2" id="KW-0238">DNA-binding</keyword>
<keyword evidence="6" id="KW-1185">Reference proteome</keyword>
<dbReference type="SUPFAM" id="SSF46689">
    <property type="entry name" value="Homeodomain-like"/>
    <property type="match status" value="1"/>
</dbReference>
<dbReference type="InterPro" id="IPR050109">
    <property type="entry name" value="HTH-type_TetR-like_transc_reg"/>
</dbReference>
<accession>A0A4S4NEP7</accession>